<dbReference type="Gene3D" id="3.10.420.10">
    <property type="entry name" value="SecB-like"/>
    <property type="match status" value="1"/>
</dbReference>
<dbReference type="EMBL" id="JQAT01000003">
    <property type="protein sequence ID" value="KRN28457.1"/>
    <property type="molecule type" value="Genomic_DNA"/>
</dbReference>
<protein>
    <recommendedName>
        <fullName evidence="5">DUF1149 family protein</fullName>
    </recommendedName>
</protein>
<evidence type="ECO:0000313" key="2">
    <source>
        <dbReference type="EMBL" id="KRN31958.1"/>
    </source>
</evidence>
<dbReference type="Proteomes" id="UP000051751">
    <property type="component" value="Unassembled WGS sequence"/>
</dbReference>
<dbReference type="Pfam" id="PF06619">
    <property type="entry name" value="DUF1149"/>
    <property type="match status" value="1"/>
</dbReference>
<dbReference type="SUPFAM" id="SSF54611">
    <property type="entry name" value="SecB-like"/>
    <property type="match status" value="1"/>
</dbReference>
<proteinExistence type="predicted"/>
<reference evidence="3 4" key="1">
    <citation type="journal article" date="2015" name="Genome Announc.">
        <title>Expanding the biotechnology potential of lactobacilli through comparative genomics of 213 strains and associated genera.</title>
        <authorList>
            <person name="Sun Z."/>
            <person name="Harris H.M."/>
            <person name="McCann A."/>
            <person name="Guo C."/>
            <person name="Argimon S."/>
            <person name="Zhang W."/>
            <person name="Yang X."/>
            <person name="Jeffery I.B."/>
            <person name="Cooney J.C."/>
            <person name="Kagawa T.F."/>
            <person name="Liu W."/>
            <person name="Song Y."/>
            <person name="Salvetti E."/>
            <person name="Wrobel A."/>
            <person name="Rasinkangas P."/>
            <person name="Parkhill J."/>
            <person name="Rea M.C."/>
            <person name="O'Sullivan O."/>
            <person name="Ritari J."/>
            <person name="Douillard F.P."/>
            <person name="Paul Ross R."/>
            <person name="Yang R."/>
            <person name="Briner A.E."/>
            <person name="Felis G.E."/>
            <person name="de Vos W.M."/>
            <person name="Barrangou R."/>
            <person name="Klaenhammer T.R."/>
            <person name="Caufield P.W."/>
            <person name="Cui Y."/>
            <person name="Zhang H."/>
            <person name="O'Toole P.W."/>
        </authorList>
    </citation>
    <scope>NUCLEOTIDE SEQUENCE [LARGE SCALE GENOMIC DNA]</scope>
    <source>
        <strain evidence="1 4">ATCC BAA-66</strain>
        <strain evidence="2 3">DSM 13344</strain>
    </source>
</reference>
<dbReference type="InterPro" id="IPR035958">
    <property type="entry name" value="SecB-like_sf"/>
</dbReference>
<keyword evidence="3" id="KW-1185">Reference proteome</keyword>
<gene>
    <name evidence="1" type="ORF">IV38_GL001458</name>
    <name evidence="2" type="ORF">IV40_GL001245</name>
</gene>
<dbReference type="RefSeq" id="WP_057769413.1">
    <property type="nucleotide sequence ID" value="NZ_JQAT01000003.1"/>
</dbReference>
<dbReference type="PATRIC" id="fig|81857.3.peg.1467"/>
<dbReference type="AlphaFoldDB" id="A0A0R2FX31"/>
<evidence type="ECO:0000313" key="3">
    <source>
        <dbReference type="Proteomes" id="UP000051645"/>
    </source>
</evidence>
<evidence type="ECO:0000313" key="1">
    <source>
        <dbReference type="EMBL" id="KRN28457.1"/>
    </source>
</evidence>
<evidence type="ECO:0008006" key="5">
    <source>
        <dbReference type="Google" id="ProtNLM"/>
    </source>
</evidence>
<dbReference type="InterPro" id="IPR009530">
    <property type="entry name" value="DUF1149"/>
</dbReference>
<evidence type="ECO:0000313" key="4">
    <source>
        <dbReference type="Proteomes" id="UP000051751"/>
    </source>
</evidence>
<dbReference type="EMBL" id="JQAZ01000003">
    <property type="protein sequence ID" value="KRN31958.1"/>
    <property type="molecule type" value="Genomic_DNA"/>
</dbReference>
<dbReference type="OrthoDB" id="2304456at2"/>
<name>A0A0R2FX31_9LACO</name>
<dbReference type="Proteomes" id="UP000051645">
    <property type="component" value="Unassembled WGS sequence"/>
</dbReference>
<comment type="caution">
    <text evidence="2">The sequence shown here is derived from an EMBL/GenBank/DDBJ whole genome shotgun (WGS) entry which is preliminary data.</text>
</comment>
<accession>A0A0R2FX31</accession>
<organism evidence="2 3">
    <name type="scientific">Lactobacillus selangorensis</name>
    <dbReference type="NCBI Taxonomy" id="81857"/>
    <lineage>
        <taxon>Bacteria</taxon>
        <taxon>Bacillati</taxon>
        <taxon>Bacillota</taxon>
        <taxon>Bacilli</taxon>
        <taxon>Lactobacillales</taxon>
        <taxon>Lactobacillaceae</taxon>
        <taxon>Lactobacillus</taxon>
    </lineage>
</organism>
<dbReference type="STRING" id="81857.IV38_GL001458"/>
<dbReference type="PIRSF" id="PIRSF031568">
    <property type="entry name" value="UCP031568"/>
    <property type="match status" value="1"/>
</dbReference>
<sequence>METKKYPIIVEQFHFDMVDPKTDTNQNVQVAMRQVEPSDPARKDELKSGNMFEIMVPFDVIPPQAGFRVSGKITRVVQTLDYFGQANEISPDDLEKLSRPLIEYIETLTYQVTAVALDKGYQLEFEASGNQKDNQ</sequence>